<dbReference type="Gene3D" id="3.90.1300.10">
    <property type="entry name" value="Amidase signature (AS) domain"/>
    <property type="match status" value="1"/>
</dbReference>
<organism evidence="3">
    <name type="scientific">freshwater metagenome</name>
    <dbReference type="NCBI Taxonomy" id="449393"/>
    <lineage>
        <taxon>unclassified sequences</taxon>
        <taxon>metagenomes</taxon>
        <taxon>ecological metagenomes</taxon>
    </lineage>
</organism>
<dbReference type="InterPro" id="IPR036928">
    <property type="entry name" value="AS_sf"/>
</dbReference>
<dbReference type="InterPro" id="IPR020556">
    <property type="entry name" value="Amidase_CS"/>
</dbReference>
<evidence type="ECO:0000313" key="3">
    <source>
        <dbReference type="EMBL" id="CAB4538067.1"/>
    </source>
</evidence>
<dbReference type="EMBL" id="CAEZSR010000002">
    <property type="protein sequence ID" value="CAB4538067.1"/>
    <property type="molecule type" value="Genomic_DNA"/>
</dbReference>
<dbReference type="InterPro" id="IPR052739">
    <property type="entry name" value="FAAH2"/>
</dbReference>
<dbReference type="PANTHER" id="PTHR43372">
    <property type="entry name" value="FATTY-ACID AMIDE HYDROLASE"/>
    <property type="match status" value="1"/>
</dbReference>
<name>A0A6J6BHA2_9ZZZZ</name>
<evidence type="ECO:0000256" key="1">
    <source>
        <dbReference type="SAM" id="MobiDB-lite"/>
    </source>
</evidence>
<dbReference type="NCBIfam" id="NF005687">
    <property type="entry name" value="PRK07487.1"/>
    <property type="match status" value="1"/>
</dbReference>
<dbReference type="SUPFAM" id="SSF75304">
    <property type="entry name" value="Amidase signature (AS) enzymes"/>
    <property type="match status" value="1"/>
</dbReference>
<dbReference type="Pfam" id="PF01425">
    <property type="entry name" value="Amidase"/>
    <property type="match status" value="1"/>
</dbReference>
<reference evidence="3" key="1">
    <citation type="submission" date="2020-05" db="EMBL/GenBank/DDBJ databases">
        <authorList>
            <person name="Chiriac C."/>
            <person name="Salcher M."/>
            <person name="Ghai R."/>
            <person name="Kavagutti S V."/>
        </authorList>
    </citation>
    <scope>NUCLEOTIDE SEQUENCE</scope>
</reference>
<protein>
    <submittedName>
        <fullName evidence="3">Unannotated protein</fullName>
    </submittedName>
</protein>
<sequence length="468" mass="48751">MGNELWRRGALELAGMIARREVTSTEVVRAHLDRIDEVNPALNAVVRRLDESALEAAAAADAAVAAGEPLGAFHGVPMTVKENIDLAGTPTTSALVAFAEAIVPVDAPIVERMKAAGAIAIGRTNLPDMGLRVTTESSLHGVTHNPWHPTRTAGGSSGGEASALASGMSPIGLGNDIGGSLRNPAHCCGIASIKPSTGVIPSAGVLPPEEQTISFQLMAVQGVMARHVADVRAGFLTVAGPHERDPLCLPVSIAGLDPSRPPRVAVVTDPPGGTTHPEVSAAIRRAADALSDAGAEVVEAVPSTYERAIELWAGMLGTDLRIMKPLLDMVMGDAGRSFLEHTMDIFPALDLAGFAAVFLARSGVERDFFDFLGRHDVMLSPTWAHPPFELGADAATVEGARATLDTMRPVLPANLLGLPAAVVPVGMADGTPVGAQLVARKFADLRCLDVAQMLEEAFGTITPIDPRR</sequence>
<feature type="region of interest" description="Disordered" evidence="1">
    <location>
        <begin position="140"/>
        <end position="161"/>
    </location>
</feature>
<accession>A0A6J6BHA2</accession>
<dbReference type="PROSITE" id="PS00571">
    <property type="entry name" value="AMIDASES"/>
    <property type="match status" value="1"/>
</dbReference>
<gene>
    <name evidence="3" type="ORF">UFOPK1493_00112</name>
</gene>
<dbReference type="PANTHER" id="PTHR43372:SF4">
    <property type="entry name" value="FATTY-ACID AMIDE HYDROLASE 2"/>
    <property type="match status" value="1"/>
</dbReference>
<feature type="domain" description="Amidase" evidence="2">
    <location>
        <begin position="26"/>
        <end position="448"/>
    </location>
</feature>
<dbReference type="GO" id="GO:0012505">
    <property type="term" value="C:endomembrane system"/>
    <property type="evidence" value="ECO:0007669"/>
    <property type="project" value="TreeGrafter"/>
</dbReference>
<proteinExistence type="predicted"/>
<dbReference type="AlphaFoldDB" id="A0A6J6BHA2"/>
<evidence type="ECO:0000259" key="2">
    <source>
        <dbReference type="Pfam" id="PF01425"/>
    </source>
</evidence>
<dbReference type="InterPro" id="IPR023631">
    <property type="entry name" value="Amidase_dom"/>
</dbReference>